<keyword evidence="1" id="KW-0472">Membrane</keyword>
<keyword evidence="2" id="KW-0732">Signal</keyword>
<name>A0ABT4A687_9BACT</name>
<proteinExistence type="predicted"/>
<evidence type="ECO:0000256" key="2">
    <source>
        <dbReference type="SAM" id="SignalP"/>
    </source>
</evidence>
<keyword evidence="1" id="KW-0812">Transmembrane</keyword>
<comment type="caution">
    <text evidence="3">The sequence shown here is derived from an EMBL/GenBank/DDBJ whole genome shotgun (WGS) entry which is preliminary data.</text>
</comment>
<gene>
    <name evidence="3" type="ORF">OV287_20035</name>
</gene>
<keyword evidence="4" id="KW-1185">Reference proteome</keyword>
<organism evidence="3 4">
    <name type="scientific">Archangium lansingense</name>
    <dbReference type="NCBI Taxonomy" id="2995310"/>
    <lineage>
        <taxon>Bacteria</taxon>
        <taxon>Pseudomonadati</taxon>
        <taxon>Myxococcota</taxon>
        <taxon>Myxococcia</taxon>
        <taxon>Myxococcales</taxon>
        <taxon>Cystobacterineae</taxon>
        <taxon>Archangiaceae</taxon>
        <taxon>Archangium</taxon>
    </lineage>
</organism>
<accession>A0ABT4A687</accession>
<dbReference type="EMBL" id="JAPNKA010000001">
    <property type="protein sequence ID" value="MCY1076774.1"/>
    <property type="molecule type" value="Genomic_DNA"/>
</dbReference>
<protein>
    <recommendedName>
        <fullName evidence="5">Transmembrane protein</fullName>
    </recommendedName>
</protein>
<keyword evidence="1" id="KW-1133">Transmembrane helix</keyword>
<dbReference type="Proteomes" id="UP001207654">
    <property type="component" value="Unassembled WGS sequence"/>
</dbReference>
<dbReference type="RefSeq" id="WP_267535638.1">
    <property type="nucleotide sequence ID" value="NZ_JAPNKA010000001.1"/>
</dbReference>
<evidence type="ECO:0008006" key="5">
    <source>
        <dbReference type="Google" id="ProtNLM"/>
    </source>
</evidence>
<evidence type="ECO:0000256" key="1">
    <source>
        <dbReference type="SAM" id="Phobius"/>
    </source>
</evidence>
<evidence type="ECO:0000313" key="4">
    <source>
        <dbReference type="Proteomes" id="UP001207654"/>
    </source>
</evidence>
<evidence type="ECO:0000313" key="3">
    <source>
        <dbReference type="EMBL" id="MCY1076774.1"/>
    </source>
</evidence>
<feature type="chain" id="PRO_5047491037" description="Transmembrane protein" evidence="2">
    <location>
        <begin position="26"/>
        <end position="211"/>
    </location>
</feature>
<reference evidence="3 4" key="1">
    <citation type="submission" date="2022-11" db="EMBL/GenBank/DDBJ databases">
        <title>Minimal conservation of predation-associated metabolite biosynthetic gene clusters underscores biosynthetic potential of Myxococcota including descriptions for ten novel species: Archangium lansinium sp. nov., Myxococcus landrumus sp. nov., Nannocystis bai.</title>
        <authorList>
            <person name="Ahearne A."/>
            <person name="Stevens C."/>
            <person name="Phillips K."/>
        </authorList>
    </citation>
    <scope>NUCLEOTIDE SEQUENCE [LARGE SCALE GENOMIC DNA]</scope>
    <source>
        <strain evidence="3 4">MIWBW</strain>
    </source>
</reference>
<feature type="signal peptide" evidence="2">
    <location>
        <begin position="1"/>
        <end position="25"/>
    </location>
</feature>
<sequence>MNTPAAQWLAASSLSLLLLSCSATGYVPPGPSGSADLSRYVLIIQEVPDGQVSHSWQPISGFDLSKYPYLTSHGRLEAPIIRASFNRDCEAERDRCEEMCKASLKGRHWTHASAGSKDAMCRERCMPAYQDCCRLREMAEAGKLRVGFAVVGSAIDWLKQHNRELLVGSVVVIAGVVFVVVSSAGGILLLAPAVLLASSSVSSNSIARVEP</sequence>
<feature type="transmembrane region" description="Helical" evidence="1">
    <location>
        <begin position="165"/>
        <end position="198"/>
    </location>
</feature>